<dbReference type="PANTHER" id="PTHR36846:SF1">
    <property type="entry name" value="PROTEIN VIAA"/>
    <property type="match status" value="1"/>
</dbReference>
<dbReference type="Proteomes" id="UP000676246">
    <property type="component" value="Unassembled WGS sequence"/>
</dbReference>
<dbReference type="SUPFAM" id="SSF53300">
    <property type="entry name" value="vWA-like"/>
    <property type="match status" value="1"/>
</dbReference>
<dbReference type="InterPro" id="IPR036465">
    <property type="entry name" value="vWFA_dom_sf"/>
</dbReference>
<dbReference type="AlphaFoldDB" id="A0A940YD08"/>
<dbReference type="GO" id="GO:0005829">
    <property type="term" value="C:cytosol"/>
    <property type="evidence" value="ECO:0007669"/>
    <property type="project" value="TreeGrafter"/>
</dbReference>
<reference evidence="3 4" key="1">
    <citation type="submission" date="2021-04" db="EMBL/GenBank/DDBJ databases">
        <title>The genome sequence of Ideonella sp. 3Y2.</title>
        <authorList>
            <person name="Liu Y."/>
        </authorList>
    </citation>
    <scope>NUCLEOTIDE SEQUENCE [LARGE SCALE GENOMIC DNA]</scope>
    <source>
        <strain evidence="3 4">3Y2</strain>
    </source>
</reference>
<dbReference type="PANTHER" id="PTHR36846">
    <property type="entry name" value="PROTEIN VIAA"/>
    <property type="match status" value="1"/>
</dbReference>
<proteinExistence type="predicted"/>
<dbReference type="Pfam" id="PF13519">
    <property type="entry name" value="VWA_2"/>
    <property type="match status" value="1"/>
</dbReference>
<feature type="region of interest" description="Disordered" evidence="1">
    <location>
        <begin position="204"/>
        <end position="225"/>
    </location>
</feature>
<dbReference type="Gene3D" id="3.40.50.410">
    <property type="entry name" value="von Willebrand factor, type A domain"/>
    <property type="match status" value="1"/>
</dbReference>
<evidence type="ECO:0000259" key="2">
    <source>
        <dbReference type="Pfam" id="PF13519"/>
    </source>
</evidence>
<dbReference type="RefSeq" id="WP_210856991.1">
    <property type="nucleotide sequence ID" value="NZ_JAGQDD010000026.1"/>
</dbReference>
<dbReference type="InterPro" id="IPR002035">
    <property type="entry name" value="VWF_A"/>
</dbReference>
<evidence type="ECO:0000313" key="3">
    <source>
        <dbReference type="EMBL" id="MBQ0933328.1"/>
    </source>
</evidence>
<evidence type="ECO:0000256" key="1">
    <source>
        <dbReference type="SAM" id="MobiDB-lite"/>
    </source>
</evidence>
<gene>
    <name evidence="3" type="ORF">KAK03_22880</name>
</gene>
<name>A0A940YD08_9BURK</name>
<evidence type="ECO:0000313" key="4">
    <source>
        <dbReference type="Proteomes" id="UP000676246"/>
    </source>
</evidence>
<organism evidence="3 4">
    <name type="scientific">Ideonella alba</name>
    <dbReference type="NCBI Taxonomy" id="2824118"/>
    <lineage>
        <taxon>Bacteria</taxon>
        <taxon>Pseudomonadati</taxon>
        <taxon>Pseudomonadota</taxon>
        <taxon>Betaproteobacteria</taxon>
        <taxon>Burkholderiales</taxon>
        <taxon>Sphaerotilaceae</taxon>
        <taxon>Ideonella</taxon>
    </lineage>
</organism>
<accession>A0A940YD08</accession>
<protein>
    <submittedName>
        <fullName evidence="3">VWA domain-containing protein</fullName>
    </submittedName>
</protein>
<keyword evidence="4" id="KW-1185">Reference proteome</keyword>
<feature type="domain" description="VWFA" evidence="2">
    <location>
        <begin position="313"/>
        <end position="417"/>
    </location>
</feature>
<sequence>MNAGHSGDVSGDAHGHGPLDRPYDALAPLPRGVWLGSLVNATGERAARLRDAQRWLQSLTAGELPPADADFGDAAAAAALRQAVGELKLPAMGRGVPSLAEQVLRAVLWHLDRIADHQPRLTRDEAIAEVAAEFSAAWQFETQGLEESLALLQGLGDLAQLRWDELRGQLSGRPWQAARRAAEWLQQLPELAALIRRLGRAERSAQPLPQAAPPEPGDQTPVPLRPVETRLPDAPGELTGIHFTGRPERMLASEAVMLRHPVLRRLWRARHAESRLLGWDSEAVLMDWRPDPAGRPQASTPPRRDEALERGPIVLCLDTSGSMRGAPENVAKAVVIAALRAAHEAGRGCCLIAFGGPGELVERELGTGRQGLQAVLDLMGQGFDGGTDVQTPIERAIERVHEARWRSADVLVVSDGEFGCVPATLARLDEARARLGLRVQGVLVGDRETLGLLEVCDDIHWVRDWRRYADAAEGGDGRGYSPVHSKSLTALYFPNALSSRAARHAGR</sequence>
<comment type="caution">
    <text evidence="3">The sequence shown here is derived from an EMBL/GenBank/DDBJ whole genome shotgun (WGS) entry which is preliminary data.</text>
</comment>
<dbReference type="EMBL" id="JAGQDD010000026">
    <property type="protein sequence ID" value="MBQ0933328.1"/>
    <property type="molecule type" value="Genomic_DNA"/>
</dbReference>